<dbReference type="EMBL" id="JAVEPI010000003">
    <property type="protein sequence ID" value="KAK1442588.1"/>
    <property type="molecule type" value="Genomic_DNA"/>
</dbReference>
<evidence type="ECO:0000313" key="3">
    <source>
        <dbReference type="EMBL" id="KAK1442588.1"/>
    </source>
</evidence>
<feature type="region of interest" description="Disordered" evidence="1">
    <location>
        <begin position="1"/>
        <end position="120"/>
    </location>
</feature>
<keyword evidence="2" id="KW-1133">Transmembrane helix</keyword>
<feature type="transmembrane region" description="Helical" evidence="2">
    <location>
        <begin position="194"/>
        <end position="217"/>
    </location>
</feature>
<comment type="caution">
    <text evidence="3">The sequence shown here is derived from an EMBL/GenBank/DDBJ whole genome shotgun (WGS) entry which is preliminary data.</text>
</comment>
<gene>
    <name evidence="3" type="ORF">BgAZ_301060</name>
</gene>
<evidence type="ECO:0000256" key="2">
    <source>
        <dbReference type="SAM" id="Phobius"/>
    </source>
</evidence>
<keyword evidence="2" id="KW-0812">Transmembrane</keyword>
<dbReference type="AlphaFoldDB" id="A0AAD8LJI2"/>
<feature type="compositionally biased region" description="Basic and acidic residues" evidence="1">
    <location>
        <begin position="80"/>
        <end position="114"/>
    </location>
</feature>
<keyword evidence="2" id="KW-0472">Membrane</keyword>
<accession>A0AAD8LJI2</accession>
<dbReference type="Proteomes" id="UP001230268">
    <property type="component" value="Unassembled WGS sequence"/>
</dbReference>
<protein>
    <submittedName>
        <fullName evidence="3">Uncharacterized protein</fullName>
    </submittedName>
</protein>
<evidence type="ECO:0000256" key="1">
    <source>
        <dbReference type="SAM" id="MobiDB-lite"/>
    </source>
</evidence>
<feature type="compositionally biased region" description="Basic and acidic residues" evidence="1">
    <location>
        <begin position="53"/>
        <end position="67"/>
    </location>
</feature>
<reference evidence="3" key="1">
    <citation type="submission" date="2023-08" db="EMBL/GenBank/DDBJ databases">
        <title>Draft sequence of the Babesia gibsoni genome.</title>
        <authorList>
            <person name="Yamagishi J.Y."/>
            <person name="Xuan X.X."/>
        </authorList>
    </citation>
    <scope>NUCLEOTIDE SEQUENCE</scope>
    <source>
        <strain evidence="3">Azabu</strain>
    </source>
</reference>
<organism evidence="3 4">
    <name type="scientific">Babesia gibsoni</name>
    <dbReference type="NCBI Taxonomy" id="33632"/>
    <lineage>
        <taxon>Eukaryota</taxon>
        <taxon>Sar</taxon>
        <taxon>Alveolata</taxon>
        <taxon>Apicomplexa</taxon>
        <taxon>Aconoidasida</taxon>
        <taxon>Piroplasmida</taxon>
        <taxon>Babesiidae</taxon>
        <taxon>Babesia</taxon>
    </lineage>
</organism>
<feature type="compositionally biased region" description="Polar residues" evidence="1">
    <location>
        <begin position="69"/>
        <end position="79"/>
    </location>
</feature>
<evidence type="ECO:0000313" key="4">
    <source>
        <dbReference type="Proteomes" id="UP001230268"/>
    </source>
</evidence>
<sequence>MSSFDRRDRPSNDGEQEERTSLPGIEERESVEPERRLDAGEIRPEADAELESETLRDAENAKTKLEETAGNSTANNTENKSLDVTEVMQKEPAAETEETTKTPATEKEHDETSPIRRLSAANYEDLPKRDAATEKMPEESFFASPGTEGMDKVQKTLRIMIILGFFPFIWVSWFFGMIYGIFVKKTKKVQRKLVWFLVLLTFGALAILAIPIGIILWKKEKPAYTIAEMLKIDKCNEMKIHLFPKIDDYNKKVMLFVFESPHESFMKSTIFDMVKENKYSVLAVGVGNFKVEDHEKSDEIYGLKKYRDLIECIAINPEKELTLVTVFDKNNAAEFATKHNVRLYTVIANSKQSDRYASVLAINAYGTYRSTPGNVEITTATTPTHIAFFNKKIQCGKQSYIPAVEITIDGKKSYRKRYDGYQMIFDYFTQPLSRTPKMKPIELSEETSIKRVLEELVDPLTDFMAYDAALSADGIVHAVLCEKARN</sequence>
<feature type="transmembrane region" description="Helical" evidence="2">
    <location>
        <begin position="159"/>
        <end position="182"/>
    </location>
</feature>
<name>A0AAD8LJI2_BABGI</name>
<proteinExistence type="predicted"/>
<feature type="compositionally biased region" description="Basic and acidic residues" evidence="1">
    <location>
        <begin position="1"/>
        <end position="46"/>
    </location>
</feature>
<keyword evidence="4" id="KW-1185">Reference proteome</keyword>